<name>A0A9D1IER0_9FIRM</name>
<dbReference type="GO" id="GO:0016740">
    <property type="term" value="F:transferase activity"/>
    <property type="evidence" value="ECO:0007669"/>
    <property type="project" value="UniProtKB-KW"/>
</dbReference>
<dbReference type="EMBL" id="DVMW01000029">
    <property type="protein sequence ID" value="HIU35888.1"/>
    <property type="molecule type" value="Genomic_DNA"/>
</dbReference>
<keyword evidence="1" id="KW-0808">Transferase</keyword>
<sequence length="277" mass="33000">MRLFYFSTTGKVLHLKHPTGYNEKLQWLKLHDRQARYRDLVDKLKVRDYIKEVWGEEHLFPLLGYWKSFDEIDFDSLPQQFVLKCNHDSGSTKIIRDKAALQGEAREQLKQFFDRRMSHDFYLSAREYPYKGIERYILAEQLMTDSAHPEKSIEDYKFFCFDGEPKLMFVATDRSTDCRFDFFDMDFNRLDIQNIHPNAERPIEKPACFEEMKQVAAKLSAGMKTVRIDLYELNGRLYFGEFTFFHGGGFQLFRPAEWERRLGDWIKLDESAESKKA</sequence>
<protein>
    <submittedName>
        <fullName evidence="1">Glycosyl transferase</fullName>
    </submittedName>
</protein>
<gene>
    <name evidence="1" type="ORF">IAC53_04675</name>
</gene>
<dbReference type="InterPro" id="IPR029465">
    <property type="entry name" value="ATPgrasp_TupA"/>
</dbReference>
<evidence type="ECO:0000313" key="1">
    <source>
        <dbReference type="EMBL" id="HIU35888.1"/>
    </source>
</evidence>
<evidence type="ECO:0000313" key="2">
    <source>
        <dbReference type="Proteomes" id="UP000824071"/>
    </source>
</evidence>
<proteinExistence type="predicted"/>
<accession>A0A9D1IER0</accession>
<dbReference type="AlphaFoldDB" id="A0A9D1IER0"/>
<comment type="caution">
    <text evidence="1">The sequence shown here is derived from an EMBL/GenBank/DDBJ whole genome shotgun (WGS) entry which is preliminary data.</text>
</comment>
<dbReference type="Pfam" id="PF14305">
    <property type="entry name" value="ATPgrasp_TupA"/>
    <property type="match status" value="1"/>
</dbReference>
<dbReference type="Proteomes" id="UP000824071">
    <property type="component" value="Unassembled WGS sequence"/>
</dbReference>
<organism evidence="1 2">
    <name type="scientific">Candidatus Fimenecus excrementigallinarum</name>
    <dbReference type="NCBI Taxonomy" id="2840816"/>
    <lineage>
        <taxon>Bacteria</taxon>
        <taxon>Bacillati</taxon>
        <taxon>Bacillota</taxon>
        <taxon>Clostridia</taxon>
        <taxon>Candidatus Fimenecus</taxon>
    </lineage>
</organism>
<reference evidence="1" key="1">
    <citation type="submission" date="2020-10" db="EMBL/GenBank/DDBJ databases">
        <authorList>
            <person name="Gilroy R."/>
        </authorList>
    </citation>
    <scope>NUCLEOTIDE SEQUENCE</scope>
    <source>
        <strain evidence="1">ChiGjej1B1-19959</strain>
    </source>
</reference>
<reference evidence="1" key="2">
    <citation type="journal article" date="2021" name="PeerJ">
        <title>Extensive microbial diversity within the chicken gut microbiome revealed by metagenomics and culture.</title>
        <authorList>
            <person name="Gilroy R."/>
            <person name="Ravi A."/>
            <person name="Getino M."/>
            <person name="Pursley I."/>
            <person name="Horton D.L."/>
            <person name="Alikhan N.F."/>
            <person name="Baker D."/>
            <person name="Gharbi K."/>
            <person name="Hall N."/>
            <person name="Watson M."/>
            <person name="Adriaenssens E.M."/>
            <person name="Foster-Nyarko E."/>
            <person name="Jarju S."/>
            <person name="Secka A."/>
            <person name="Antonio M."/>
            <person name="Oren A."/>
            <person name="Chaudhuri R.R."/>
            <person name="La Ragione R."/>
            <person name="Hildebrand F."/>
            <person name="Pallen M.J."/>
        </authorList>
    </citation>
    <scope>NUCLEOTIDE SEQUENCE</scope>
    <source>
        <strain evidence="1">ChiGjej1B1-19959</strain>
    </source>
</reference>